<keyword evidence="5" id="KW-0460">Magnesium</keyword>
<keyword evidence="4" id="KW-0378">Hydrolase</keyword>
<keyword evidence="9" id="KW-0233">DNA recombination</keyword>
<dbReference type="InterPro" id="IPR039537">
    <property type="entry name" value="Retrotran_Ty1/copia-like"/>
</dbReference>
<feature type="domain" description="Retroviral polymerase SH3-like" evidence="11">
    <location>
        <begin position="304"/>
        <end position="358"/>
    </location>
</feature>
<feature type="region of interest" description="Disordered" evidence="10">
    <location>
        <begin position="483"/>
        <end position="504"/>
    </location>
</feature>
<dbReference type="Gene3D" id="3.30.420.10">
    <property type="entry name" value="Ribonuclease H-like superfamily/Ribonuclease H"/>
    <property type="match status" value="1"/>
</dbReference>
<dbReference type="GO" id="GO:0015074">
    <property type="term" value="P:DNA integration"/>
    <property type="evidence" value="ECO:0007669"/>
    <property type="project" value="UniProtKB-KW"/>
</dbReference>
<dbReference type="InterPro" id="IPR036397">
    <property type="entry name" value="RNaseH_sf"/>
</dbReference>
<evidence type="ECO:0000256" key="10">
    <source>
        <dbReference type="SAM" id="MobiDB-lite"/>
    </source>
</evidence>
<evidence type="ECO:0000256" key="8">
    <source>
        <dbReference type="ARBA" id="ARBA00022932"/>
    </source>
</evidence>
<dbReference type="AlphaFoldDB" id="A0A699HA77"/>
<dbReference type="GO" id="GO:0003887">
    <property type="term" value="F:DNA-directed DNA polymerase activity"/>
    <property type="evidence" value="ECO:0007669"/>
    <property type="project" value="UniProtKB-KW"/>
</dbReference>
<dbReference type="GO" id="GO:0003964">
    <property type="term" value="F:RNA-directed DNA polymerase activity"/>
    <property type="evidence" value="ECO:0007669"/>
    <property type="project" value="UniProtKB-KW"/>
</dbReference>
<sequence>MESVFHISGCAFENQVKFMACAMLDATLTWWNGHVRTLGHDAAYAMTWEIFKKKLTNKYCPKGEIKKLEIELWNLKVDKYISGLPDNIHGNVMSARPKTLDFAIELANNLMDQKLRTYAERQAENKRKHNNSNQDQQKLLKKQMVVQAYAVGLEERNRTEDLNLCALSATITLMESVHPSAPTARKNQGHYRSDCSVLKNQGKSCYPPYLIYKPINSPTLLLTVLNMISQQNGVVKRWNCTLVEAAKTMLIFSKALMFLWVEAVAADCYTQNRYLIHTRHNKTPYELVHDKKPDLTFLCVFGALCYPTNDSEDLGKLQLIADIGIFVGYAPSRKGYRIYNKSTQRIMETIHVQFDELTEPVSPVQLGTRLAPSFLMHGQISLGLVPNLVYAAPNPVSPTTAFPVILAGTPSSTTIDQDAPSPSHSLLFLALQSPCSHHDLAARSTSIEDNPLAPVDNDPFVKGFAPEPSSEASASGDGAGFCGREWGEVMGSRENGGEGAGSREEGVAGLVGVVGTVTVGLKSWGEKTGYCLGFFT</sequence>
<dbReference type="GO" id="GO:0046872">
    <property type="term" value="F:metal ion binding"/>
    <property type="evidence" value="ECO:0007669"/>
    <property type="project" value="UniProtKB-KW"/>
</dbReference>
<keyword evidence="8" id="KW-0808">Transferase</keyword>
<dbReference type="GO" id="GO:0006310">
    <property type="term" value="P:DNA recombination"/>
    <property type="evidence" value="ECO:0007669"/>
    <property type="project" value="UniProtKB-KW"/>
</dbReference>
<dbReference type="Pfam" id="PF25597">
    <property type="entry name" value="SH3_retrovirus"/>
    <property type="match status" value="1"/>
</dbReference>
<dbReference type="GO" id="GO:0003676">
    <property type="term" value="F:nucleic acid binding"/>
    <property type="evidence" value="ECO:0007669"/>
    <property type="project" value="InterPro"/>
</dbReference>
<keyword evidence="2" id="KW-0479">Metal-binding</keyword>
<dbReference type="PANTHER" id="PTHR42648:SF11">
    <property type="entry name" value="TRANSPOSON TY4-P GAG-POL POLYPROTEIN"/>
    <property type="match status" value="1"/>
</dbReference>
<dbReference type="InterPro" id="IPR012337">
    <property type="entry name" value="RNaseH-like_sf"/>
</dbReference>
<keyword evidence="3" id="KW-0255">Endonuclease</keyword>
<evidence type="ECO:0000256" key="9">
    <source>
        <dbReference type="ARBA" id="ARBA00023172"/>
    </source>
</evidence>
<keyword evidence="8" id="KW-0548">Nucleotidyltransferase</keyword>
<dbReference type="SUPFAM" id="SSF53098">
    <property type="entry name" value="Ribonuclease H-like"/>
    <property type="match status" value="1"/>
</dbReference>
<dbReference type="GO" id="GO:0016787">
    <property type="term" value="F:hydrolase activity"/>
    <property type="evidence" value="ECO:0007669"/>
    <property type="project" value="UniProtKB-KW"/>
</dbReference>
<organism evidence="12">
    <name type="scientific">Tanacetum cinerariifolium</name>
    <name type="common">Dalmatian daisy</name>
    <name type="synonym">Chrysanthemum cinerariifolium</name>
    <dbReference type="NCBI Taxonomy" id="118510"/>
    <lineage>
        <taxon>Eukaryota</taxon>
        <taxon>Viridiplantae</taxon>
        <taxon>Streptophyta</taxon>
        <taxon>Embryophyta</taxon>
        <taxon>Tracheophyta</taxon>
        <taxon>Spermatophyta</taxon>
        <taxon>Magnoliopsida</taxon>
        <taxon>eudicotyledons</taxon>
        <taxon>Gunneridae</taxon>
        <taxon>Pentapetalae</taxon>
        <taxon>asterids</taxon>
        <taxon>campanulids</taxon>
        <taxon>Asterales</taxon>
        <taxon>Asteraceae</taxon>
        <taxon>Asteroideae</taxon>
        <taxon>Anthemideae</taxon>
        <taxon>Anthemidinae</taxon>
        <taxon>Tanacetum</taxon>
    </lineage>
</organism>
<proteinExistence type="predicted"/>
<keyword evidence="6" id="KW-0229">DNA integration</keyword>
<keyword evidence="7" id="KW-0695">RNA-directed DNA polymerase</keyword>
<protein>
    <submittedName>
        <fullName evidence="12">Retrovirus-related Pol polyprotein from transposon TNT 1-94</fullName>
    </submittedName>
</protein>
<reference evidence="12" key="1">
    <citation type="journal article" date="2019" name="Sci. Rep.">
        <title>Draft genome of Tanacetum cinerariifolium, the natural source of mosquito coil.</title>
        <authorList>
            <person name="Yamashiro T."/>
            <person name="Shiraishi A."/>
            <person name="Satake H."/>
            <person name="Nakayama K."/>
        </authorList>
    </citation>
    <scope>NUCLEOTIDE SEQUENCE</scope>
</reference>
<dbReference type="InterPro" id="IPR057670">
    <property type="entry name" value="SH3_retrovirus"/>
</dbReference>
<evidence type="ECO:0000256" key="3">
    <source>
        <dbReference type="ARBA" id="ARBA00022759"/>
    </source>
</evidence>
<gene>
    <name evidence="12" type="ORF">Tci_298497</name>
</gene>
<dbReference type="EMBL" id="BKCJ010098394">
    <property type="protein sequence ID" value="GEX26522.1"/>
    <property type="molecule type" value="Genomic_DNA"/>
</dbReference>
<evidence type="ECO:0000259" key="11">
    <source>
        <dbReference type="Pfam" id="PF25597"/>
    </source>
</evidence>
<keyword evidence="1" id="KW-0540">Nuclease</keyword>
<evidence type="ECO:0000313" key="12">
    <source>
        <dbReference type="EMBL" id="GEX26522.1"/>
    </source>
</evidence>
<dbReference type="PANTHER" id="PTHR42648">
    <property type="entry name" value="TRANSPOSASE, PUTATIVE-RELATED"/>
    <property type="match status" value="1"/>
</dbReference>
<dbReference type="GO" id="GO:0004519">
    <property type="term" value="F:endonuclease activity"/>
    <property type="evidence" value="ECO:0007669"/>
    <property type="project" value="UniProtKB-KW"/>
</dbReference>
<evidence type="ECO:0000256" key="7">
    <source>
        <dbReference type="ARBA" id="ARBA00022918"/>
    </source>
</evidence>
<comment type="caution">
    <text evidence="12">The sequence shown here is derived from an EMBL/GenBank/DDBJ whole genome shotgun (WGS) entry which is preliminary data.</text>
</comment>
<name>A0A699HA77_TANCI</name>
<evidence type="ECO:0000256" key="1">
    <source>
        <dbReference type="ARBA" id="ARBA00022722"/>
    </source>
</evidence>
<evidence type="ECO:0000256" key="6">
    <source>
        <dbReference type="ARBA" id="ARBA00022908"/>
    </source>
</evidence>
<keyword evidence="8" id="KW-0239">DNA-directed DNA polymerase</keyword>
<evidence type="ECO:0000256" key="2">
    <source>
        <dbReference type="ARBA" id="ARBA00022723"/>
    </source>
</evidence>
<evidence type="ECO:0000256" key="5">
    <source>
        <dbReference type="ARBA" id="ARBA00022842"/>
    </source>
</evidence>
<evidence type="ECO:0000256" key="4">
    <source>
        <dbReference type="ARBA" id="ARBA00022801"/>
    </source>
</evidence>
<accession>A0A699HA77</accession>